<organism evidence="1 2">
    <name type="scientific">Eragrostis curvula</name>
    <name type="common">weeping love grass</name>
    <dbReference type="NCBI Taxonomy" id="38414"/>
    <lineage>
        <taxon>Eukaryota</taxon>
        <taxon>Viridiplantae</taxon>
        <taxon>Streptophyta</taxon>
        <taxon>Embryophyta</taxon>
        <taxon>Tracheophyta</taxon>
        <taxon>Spermatophyta</taxon>
        <taxon>Magnoliopsida</taxon>
        <taxon>Liliopsida</taxon>
        <taxon>Poales</taxon>
        <taxon>Poaceae</taxon>
        <taxon>PACMAD clade</taxon>
        <taxon>Chloridoideae</taxon>
        <taxon>Eragrostideae</taxon>
        <taxon>Eragrostidinae</taxon>
        <taxon>Eragrostis</taxon>
    </lineage>
</organism>
<dbReference type="Gramene" id="TVU43235">
    <property type="protein sequence ID" value="TVU43235"/>
    <property type="gene ID" value="EJB05_09683"/>
</dbReference>
<keyword evidence="2" id="KW-1185">Reference proteome</keyword>
<dbReference type="Gene3D" id="3.80.10.10">
    <property type="entry name" value="Ribonuclease Inhibitor"/>
    <property type="match status" value="1"/>
</dbReference>
<dbReference type="PANTHER" id="PTHR38926">
    <property type="entry name" value="F-BOX DOMAIN CONTAINING PROTEIN, EXPRESSED"/>
    <property type="match status" value="1"/>
</dbReference>
<reference evidence="1 2" key="1">
    <citation type="journal article" date="2019" name="Sci. Rep.">
        <title>A high-quality genome of Eragrostis curvula grass provides insights into Poaceae evolution and supports new strategies to enhance forage quality.</title>
        <authorList>
            <person name="Carballo J."/>
            <person name="Santos B.A.C.M."/>
            <person name="Zappacosta D."/>
            <person name="Garbus I."/>
            <person name="Selva J.P."/>
            <person name="Gallo C.A."/>
            <person name="Diaz A."/>
            <person name="Albertini E."/>
            <person name="Caccamo M."/>
            <person name="Echenique V."/>
        </authorList>
    </citation>
    <scope>NUCLEOTIDE SEQUENCE [LARGE SCALE GENOMIC DNA]</scope>
    <source>
        <strain evidence="2">cv. Victoria</strain>
        <tissue evidence="1">Leaf</tissue>
    </source>
</reference>
<evidence type="ECO:0000313" key="2">
    <source>
        <dbReference type="Proteomes" id="UP000324897"/>
    </source>
</evidence>
<sequence length="167" mass="18818">MLGADAVCRAWRRVAVEEPALWRRVGWHAVEHSQRVTDFGEEMKLGEIAMERAAGQCEAFWCPPATIQISALWSKGKAVIWLMMIIAPSLKSLDIQSFTKDSTIANLSLVLKELPLLENLQIHFRHISRKPDDLNLLHSVCQACPHLRALMVRNGQFPTVLIDGEIP</sequence>
<gene>
    <name evidence="1" type="ORF">EJB05_09683</name>
</gene>
<dbReference type="PANTHER" id="PTHR38926:SF74">
    <property type="entry name" value="OS08G0193600 PROTEIN"/>
    <property type="match status" value="1"/>
</dbReference>
<evidence type="ECO:0000313" key="1">
    <source>
        <dbReference type="EMBL" id="TVU43235.1"/>
    </source>
</evidence>
<dbReference type="AlphaFoldDB" id="A0A5J9W5K0"/>
<dbReference type="InterPro" id="IPR032675">
    <property type="entry name" value="LRR_dom_sf"/>
</dbReference>
<protein>
    <submittedName>
        <fullName evidence="1">Uncharacterized protein</fullName>
    </submittedName>
</protein>
<dbReference type="EMBL" id="RWGY01000005">
    <property type="protein sequence ID" value="TVU43235.1"/>
    <property type="molecule type" value="Genomic_DNA"/>
</dbReference>
<dbReference type="Proteomes" id="UP000324897">
    <property type="component" value="Unassembled WGS sequence"/>
</dbReference>
<name>A0A5J9W5K0_9POAL</name>
<feature type="non-terminal residue" evidence="1">
    <location>
        <position position="1"/>
    </location>
</feature>
<proteinExistence type="predicted"/>
<comment type="caution">
    <text evidence="1">The sequence shown here is derived from an EMBL/GenBank/DDBJ whole genome shotgun (WGS) entry which is preliminary data.</text>
</comment>
<accession>A0A5J9W5K0</accession>